<feature type="domain" description="Phage tail collar" evidence="1">
    <location>
        <begin position="23"/>
        <end position="79"/>
    </location>
</feature>
<dbReference type="Pfam" id="PF07484">
    <property type="entry name" value="Collar"/>
    <property type="match status" value="1"/>
</dbReference>
<dbReference type="EMBL" id="CP022113">
    <property type="protein sequence ID" value="ASG25351.1"/>
    <property type="molecule type" value="Genomic_DNA"/>
</dbReference>
<evidence type="ECO:0000259" key="1">
    <source>
        <dbReference type="Pfam" id="PF07484"/>
    </source>
</evidence>
<dbReference type="AlphaFoldDB" id="A0A248K3P5"/>
<reference evidence="2 3" key="1">
    <citation type="submission" date="2017-06" db="EMBL/GenBank/DDBJ databases">
        <title>Complete genome sequence of Nitrospirillum amazonense strain CBAmC, an endophytic nitrogen-fixing and plant growth-promoting bacterium, isolated from sugarcane.</title>
        <authorList>
            <person name="Schwab S."/>
            <person name="dos Santos Teixeira K.R."/>
            <person name="Simoes Araujo J.L."/>
            <person name="Soares Vidal M."/>
            <person name="Borges de Freitas H.R."/>
            <person name="Rivello Crivelaro A.L."/>
            <person name="Bueno de Camargo Nunes A."/>
            <person name="dos Santos C.M."/>
            <person name="Palmeira da Silva Rosa D."/>
            <person name="da Silva Padilha D."/>
            <person name="da Silva E."/>
            <person name="Araujo Terra L."/>
            <person name="Soares Mendes V."/>
            <person name="Farinelli L."/>
            <person name="Magalhaes Cruz L."/>
            <person name="Baldani J.I."/>
        </authorList>
    </citation>
    <scope>NUCLEOTIDE SEQUENCE [LARGE SCALE GENOMIC DNA]</scope>
    <source>
        <strain evidence="2 3">CBAmC</strain>
    </source>
</reference>
<sequence length="198" mass="20986">MPSIPYPPSIPARNPTMADPFTGEIRALAFTFPPQNWSQCNGQQVLINQNNVLYAIIGNIYGGDLQSYYNLPNMMGRIPVASGSGAGLTTRTVGETGGADTVALLSNNFPAHNHMMNVDSPTSAANFVGLPTTTTYLSRAQGEFLYVAPTSTAPTGYSLAAASIGPTGTATPAPRANDQPYLVMNFCICQFGEFPSRQ</sequence>
<gene>
    <name evidence="2" type="ORF">Y958_30935</name>
</gene>
<protein>
    <submittedName>
        <fullName evidence="2">Microcystin-dependent protein</fullName>
    </submittedName>
</protein>
<dbReference type="SUPFAM" id="SSF88874">
    <property type="entry name" value="Receptor-binding domain of short tail fibre protein gp12"/>
    <property type="match status" value="1"/>
</dbReference>
<keyword evidence="3" id="KW-1185">Reference proteome</keyword>
<dbReference type="KEGG" id="nao:Y958_30935"/>
<accession>A0A248K3P5</accession>
<organism evidence="2 3">
    <name type="scientific">Nitrospirillum viridazoti CBAmc</name>
    <dbReference type="NCBI Taxonomy" id="1441467"/>
    <lineage>
        <taxon>Bacteria</taxon>
        <taxon>Pseudomonadati</taxon>
        <taxon>Pseudomonadota</taxon>
        <taxon>Alphaproteobacteria</taxon>
        <taxon>Rhodospirillales</taxon>
        <taxon>Azospirillaceae</taxon>
        <taxon>Nitrospirillum</taxon>
        <taxon>Nitrospirillum viridazoti</taxon>
    </lineage>
</organism>
<dbReference type="Proteomes" id="UP000197153">
    <property type="component" value="Chromosome 4"/>
</dbReference>
<name>A0A248K3P5_9PROT</name>
<proteinExistence type="predicted"/>
<evidence type="ECO:0000313" key="2">
    <source>
        <dbReference type="EMBL" id="ASG25351.1"/>
    </source>
</evidence>
<dbReference type="Gene3D" id="3.90.1340.10">
    <property type="entry name" value="Phage tail collar domain"/>
    <property type="match status" value="1"/>
</dbReference>
<evidence type="ECO:0000313" key="3">
    <source>
        <dbReference type="Proteomes" id="UP000197153"/>
    </source>
</evidence>
<dbReference type="InterPro" id="IPR011083">
    <property type="entry name" value="Phage_tail_collar_dom"/>
</dbReference>
<dbReference type="InterPro" id="IPR037053">
    <property type="entry name" value="Phage_tail_collar_dom_sf"/>
</dbReference>